<evidence type="ECO:0000313" key="2">
    <source>
        <dbReference type="EMBL" id="MDI3403981.1"/>
    </source>
</evidence>
<accession>A0ABT6S798</accession>
<evidence type="ECO:0008006" key="4">
    <source>
        <dbReference type="Google" id="ProtNLM"/>
    </source>
</evidence>
<comment type="caution">
    <text evidence="2">The sequence shown here is derived from an EMBL/GenBank/DDBJ whole genome shotgun (WGS) entry which is preliminary data.</text>
</comment>
<keyword evidence="1" id="KW-0732">Signal</keyword>
<dbReference type="RefSeq" id="WP_282541929.1">
    <property type="nucleotide sequence ID" value="NZ_JASCIQ010000007.1"/>
</dbReference>
<evidence type="ECO:0000313" key="3">
    <source>
        <dbReference type="Proteomes" id="UP001223978"/>
    </source>
</evidence>
<feature type="signal peptide" evidence="1">
    <location>
        <begin position="1"/>
        <end position="23"/>
    </location>
</feature>
<dbReference type="EMBL" id="JASCIQ010000007">
    <property type="protein sequence ID" value="MDI3403981.1"/>
    <property type="molecule type" value="Genomic_DNA"/>
</dbReference>
<feature type="chain" id="PRO_5045722633" description="Secreted protein" evidence="1">
    <location>
        <begin position="24"/>
        <end position="120"/>
    </location>
</feature>
<gene>
    <name evidence="2" type="ORF">QIS96_09115</name>
</gene>
<organism evidence="2 3">
    <name type="scientific">Streptomyces cavernicola</name>
    <dbReference type="NCBI Taxonomy" id="3043613"/>
    <lineage>
        <taxon>Bacteria</taxon>
        <taxon>Bacillati</taxon>
        <taxon>Actinomycetota</taxon>
        <taxon>Actinomycetes</taxon>
        <taxon>Kitasatosporales</taxon>
        <taxon>Streptomycetaceae</taxon>
        <taxon>Streptomyces</taxon>
    </lineage>
</organism>
<sequence length="120" mass="12780">MRKFPAIAGALLGIALSATPAHAGPTVCHQNGLAKLCAYAQEVQDVTGIRYNVTQLDGPGSYEVHYVDIDNGFTSIPQPVGPLKFMETKGGHLYGTLQHCFRVILTSPSGTDLEVQPVCP</sequence>
<dbReference type="Proteomes" id="UP001223978">
    <property type="component" value="Unassembled WGS sequence"/>
</dbReference>
<protein>
    <recommendedName>
        <fullName evidence="4">Secreted protein</fullName>
    </recommendedName>
</protein>
<reference evidence="2 3" key="1">
    <citation type="submission" date="2023-05" db="EMBL/GenBank/DDBJ databases">
        <title>Draft genome sequence of Streptomyces sp. B-S-A6 isolated from a cave soil in Thailand.</title>
        <authorList>
            <person name="Chamroensaksri N."/>
            <person name="Muangham S."/>
        </authorList>
    </citation>
    <scope>NUCLEOTIDE SEQUENCE [LARGE SCALE GENOMIC DNA]</scope>
    <source>
        <strain evidence="2 3">B-S-A6</strain>
    </source>
</reference>
<evidence type="ECO:0000256" key="1">
    <source>
        <dbReference type="SAM" id="SignalP"/>
    </source>
</evidence>
<name>A0ABT6S798_9ACTN</name>
<keyword evidence="3" id="KW-1185">Reference proteome</keyword>
<proteinExistence type="predicted"/>